<dbReference type="AlphaFoldDB" id="A0A089IX30"/>
<keyword evidence="2" id="KW-1185">Reference proteome</keyword>
<protein>
    <submittedName>
        <fullName evidence="1">Heptaprenyl diphosphate synthase</fullName>
    </submittedName>
</protein>
<accession>A0A089IX30</accession>
<gene>
    <name evidence="1" type="ORF">PDUR_17500</name>
</gene>
<name>A0A089IX30_PAEDU</name>
<dbReference type="OrthoDB" id="2417886at2"/>
<evidence type="ECO:0000313" key="1">
    <source>
        <dbReference type="EMBL" id="AIQ13514.1"/>
    </source>
</evidence>
<dbReference type="GO" id="GO:0009234">
    <property type="term" value="P:menaquinone biosynthetic process"/>
    <property type="evidence" value="ECO:0007669"/>
    <property type="project" value="InterPro"/>
</dbReference>
<dbReference type="KEGG" id="pdu:PDUR_17500"/>
<dbReference type="InterPro" id="IPR009920">
    <property type="entry name" value="HEPPP_synth_su1"/>
</dbReference>
<dbReference type="Gene3D" id="1.20.120.1450">
    <property type="match status" value="1"/>
</dbReference>
<sequence length="288" mass="32757">MKPYRIPQLAKTYTDYDMIQRHTDLPPFPDARVSLLYIFLNHGAARKPDAELCSLVTALVQLGLDTHESIDLMADPPGGDAMRSRQLKVLAGDYFSSWFYHILAKSGEIGIVGSLSAAIADFNVLKAQLYIKAKEMILSAEAYLQAAVQLNMRLFLSFTPLIDRSLAETWANLLYEFSRCETIALELKRGASTAEALHGYCFWHLLEAANDEERRQLRDRKLGPKDWKKLKMKYKCESLLTDKLHQAMDSIQKLFQDLRDESLARELRVTLDRFHLQLKMSGQAAGEA</sequence>
<dbReference type="STRING" id="44251.PDUR_17500"/>
<proteinExistence type="predicted"/>
<organism evidence="1 2">
    <name type="scientific">Paenibacillus durus</name>
    <name type="common">Paenibacillus azotofixans</name>
    <dbReference type="NCBI Taxonomy" id="44251"/>
    <lineage>
        <taxon>Bacteria</taxon>
        <taxon>Bacillati</taxon>
        <taxon>Bacillota</taxon>
        <taxon>Bacilli</taxon>
        <taxon>Bacillales</taxon>
        <taxon>Paenibacillaceae</taxon>
        <taxon>Paenibacillus</taxon>
    </lineage>
</organism>
<dbReference type="RefSeq" id="WP_042207321.1">
    <property type="nucleotide sequence ID" value="NZ_CP009288.1"/>
</dbReference>
<dbReference type="Proteomes" id="UP000029409">
    <property type="component" value="Chromosome"/>
</dbReference>
<evidence type="ECO:0000313" key="2">
    <source>
        <dbReference type="Proteomes" id="UP000029409"/>
    </source>
</evidence>
<reference evidence="1 2" key="1">
    <citation type="submission" date="2014-08" db="EMBL/GenBank/DDBJ databases">
        <title>Comparative genomics of the Paenibacillus odorifer group.</title>
        <authorList>
            <person name="den Bakker H.C."/>
            <person name="Tsai Y.-C."/>
            <person name="Martin N."/>
            <person name="Korlach J."/>
            <person name="Wiedmann M."/>
        </authorList>
    </citation>
    <scope>NUCLEOTIDE SEQUENCE [LARGE SCALE GENOMIC DNA]</scope>
    <source>
        <strain evidence="1 2">DSM 1735</strain>
    </source>
</reference>
<dbReference type="EMBL" id="CP009288">
    <property type="protein sequence ID" value="AIQ13514.1"/>
    <property type="molecule type" value="Genomic_DNA"/>
</dbReference>
<dbReference type="eggNOG" id="COG0142">
    <property type="taxonomic scope" value="Bacteria"/>
</dbReference>
<dbReference type="Pfam" id="PF07307">
    <property type="entry name" value="HEPPP_synt_1"/>
    <property type="match status" value="1"/>
</dbReference>